<dbReference type="Pfam" id="PF00098">
    <property type="entry name" value="zf-CCHC"/>
    <property type="match status" value="1"/>
</dbReference>
<keyword evidence="1" id="KW-0862">Zinc</keyword>
<feature type="domain" description="CCHC-type" evidence="2">
    <location>
        <begin position="135"/>
        <end position="149"/>
    </location>
</feature>
<dbReference type="InterPro" id="IPR001878">
    <property type="entry name" value="Znf_CCHC"/>
</dbReference>
<evidence type="ECO:0000313" key="3">
    <source>
        <dbReference type="EMBL" id="KAF9973127.1"/>
    </source>
</evidence>
<dbReference type="OrthoDB" id="2430210at2759"/>
<gene>
    <name evidence="3" type="ORF">BGZ65_009433</name>
</gene>
<evidence type="ECO:0000259" key="2">
    <source>
        <dbReference type="PROSITE" id="PS50158"/>
    </source>
</evidence>
<comment type="caution">
    <text evidence="3">The sequence shown here is derived from an EMBL/GenBank/DDBJ whole genome shotgun (WGS) entry which is preliminary data.</text>
</comment>
<dbReference type="AlphaFoldDB" id="A0A9P6JGU2"/>
<sequence length="182" mass="20114">LETPDYAGEIDADACHNFIDNQEEYYEVIKLPNAEWGLERDTSKEVKLRQPTTLDQPISQATLIHSILFQDNPTSSAPKTEPMDFDTMQVTINNLAAQVNVTPATTTTLSTPMATSHALPSSPGGKAKLIANNGCFRCRKIGHMASQCRAFPNKQKQQPRHFNNIEMDATPQPQQSASQTQS</sequence>
<organism evidence="3 4">
    <name type="scientific">Modicella reniformis</name>
    <dbReference type="NCBI Taxonomy" id="1440133"/>
    <lineage>
        <taxon>Eukaryota</taxon>
        <taxon>Fungi</taxon>
        <taxon>Fungi incertae sedis</taxon>
        <taxon>Mucoromycota</taxon>
        <taxon>Mortierellomycotina</taxon>
        <taxon>Mortierellomycetes</taxon>
        <taxon>Mortierellales</taxon>
        <taxon>Mortierellaceae</taxon>
        <taxon>Modicella</taxon>
    </lineage>
</organism>
<dbReference type="Gene3D" id="4.10.60.10">
    <property type="entry name" value="Zinc finger, CCHC-type"/>
    <property type="match status" value="1"/>
</dbReference>
<dbReference type="SUPFAM" id="SSF57756">
    <property type="entry name" value="Retrovirus zinc finger-like domains"/>
    <property type="match status" value="1"/>
</dbReference>
<dbReference type="InterPro" id="IPR036875">
    <property type="entry name" value="Znf_CCHC_sf"/>
</dbReference>
<evidence type="ECO:0000313" key="4">
    <source>
        <dbReference type="Proteomes" id="UP000749646"/>
    </source>
</evidence>
<keyword evidence="1" id="KW-0863">Zinc-finger</keyword>
<proteinExistence type="predicted"/>
<reference evidence="3" key="1">
    <citation type="journal article" date="2020" name="Fungal Divers.">
        <title>Resolving the Mortierellaceae phylogeny through synthesis of multi-gene phylogenetics and phylogenomics.</title>
        <authorList>
            <person name="Vandepol N."/>
            <person name="Liber J."/>
            <person name="Desiro A."/>
            <person name="Na H."/>
            <person name="Kennedy M."/>
            <person name="Barry K."/>
            <person name="Grigoriev I.V."/>
            <person name="Miller A.N."/>
            <person name="O'Donnell K."/>
            <person name="Stajich J.E."/>
            <person name="Bonito G."/>
        </authorList>
    </citation>
    <scope>NUCLEOTIDE SEQUENCE</scope>
    <source>
        <strain evidence="3">MES-2147</strain>
    </source>
</reference>
<dbReference type="EMBL" id="JAAAHW010004580">
    <property type="protein sequence ID" value="KAF9973127.1"/>
    <property type="molecule type" value="Genomic_DNA"/>
</dbReference>
<keyword evidence="4" id="KW-1185">Reference proteome</keyword>
<protein>
    <recommendedName>
        <fullName evidence="2">CCHC-type domain-containing protein</fullName>
    </recommendedName>
</protein>
<name>A0A9P6JGU2_9FUNG</name>
<feature type="non-terminal residue" evidence="3">
    <location>
        <position position="182"/>
    </location>
</feature>
<evidence type="ECO:0000256" key="1">
    <source>
        <dbReference type="PROSITE-ProRule" id="PRU00047"/>
    </source>
</evidence>
<accession>A0A9P6JGU2</accession>
<dbReference type="GO" id="GO:0003676">
    <property type="term" value="F:nucleic acid binding"/>
    <property type="evidence" value="ECO:0007669"/>
    <property type="project" value="InterPro"/>
</dbReference>
<dbReference type="GO" id="GO:0008270">
    <property type="term" value="F:zinc ion binding"/>
    <property type="evidence" value="ECO:0007669"/>
    <property type="project" value="UniProtKB-KW"/>
</dbReference>
<dbReference type="Proteomes" id="UP000749646">
    <property type="component" value="Unassembled WGS sequence"/>
</dbReference>
<dbReference type="SMART" id="SM00343">
    <property type="entry name" value="ZnF_C2HC"/>
    <property type="match status" value="1"/>
</dbReference>
<keyword evidence="1" id="KW-0479">Metal-binding</keyword>
<dbReference type="PROSITE" id="PS50158">
    <property type="entry name" value="ZF_CCHC"/>
    <property type="match status" value="1"/>
</dbReference>